<keyword evidence="3" id="KW-0645">Protease</keyword>
<dbReference type="EMBL" id="DXES01000051">
    <property type="protein sequence ID" value="HIX65088.1"/>
    <property type="molecule type" value="Genomic_DNA"/>
</dbReference>
<feature type="transmembrane region" description="Helical" evidence="1">
    <location>
        <begin position="213"/>
        <end position="237"/>
    </location>
</feature>
<dbReference type="GO" id="GO:0004175">
    <property type="term" value="F:endopeptidase activity"/>
    <property type="evidence" value="ECO:0007669"/>
    <property type="project" value="UniProtKB-ARBA"/>
</dbReference>
<feature type="transmembrane region" description="Helical" evidence="1">
    <location>
        <begin position="71"/>
        <end position="92"/>
    </location>
</feature>
<keyword evidence="1" id="KW-0812">Transmembrane</keyword>
<keyword evidence="1" id="KW-0472">Membrane</keyword>
<reference evidence="3" key="1">
    <citation type="journal article" date="2021" name="PeerJ">
        <title>Extensive microbial diversity within the chicken gut microbiome revealed by metagenomics and culture.</title>
        <authorList>
            <person name="Gilroy R."/>
            <person name="Ravi A."/>
            <person name="Getino M."/>
            <person name="Pursley I."/>
            <person name="Horton D.L."/>
            <person name="Alikhan N.F."/>
            <person name="Baker D."/>
            <person name="Gharbi K."/>
            <person name="Hall N."/>
            <person name="Watson M."/>
            <person name="Adriaenssens E.M."/>
            <person name="Foster-Nyarko E."/>
            <person name="Jarju S."/>
            <person name="Secka A."/>
            <person name="Antonio M."/>
            <person name="Oren A."/>
            <person name="Chaudhuri R.R."/>
            <person name="La Ragione R."/>
            <person name="Hildebrand F."/>
            <person name="Pallen M.J."/>
        </authorList>
    </citation>
    <scope>NUCLEOTIDE SEQUENCE</scope>
    <source>
        <strain evidence="3">CHK188-5543</strain>
    </source>
</reference>
<feature type="transmembrane region" description="Helical" evidence="1">
    <location>
        <begin position="258"/>
        <end position="280"/>
    </location>
</feature>
<dbReference type="GO" id="GO:0080120">
    <property type="term" value="P:CAAX-box protein maturation"/>
    <property type="evidence" value="ECO:0007669"/>
    <property type="project" value="UniProtKB-ARBA"/>
</dbReference>
<sequence length="327" mass="35596">MWDTRQGGQPQEGAAWAALRGLRRRGDLLALAMLVNLGLLYLCQTVVAWGVVWLLRRVGAGAGLVELANELYTLVVYLAVFLPPYLLYARVCRLPLGQLPAARPYLPVLAAGLGVTMGMSASAFLPGQAMNLFFSFFGLYPMDMPLALPGNPVAAVLFVVNLVLLPALVEELIFRGIVLESLRPWGDGFAVGVSALLFALLHRNTAQFPNALFMGLALGYFVVQTGSLWTGVCIHMANNAFILALSVPSQWMGPLGQLAVQGFQIGCYGMAGIVGVWYLWRRGLDLRLPASGCPLRQRTCFAEYLARPSTLVLLAAFLLVFFQNFSR</sequence>
<feature type="transmembrane region" description="Helical" evidence="1">
    <location>
        <begin position="104"/>
        <end position="126"/>
    </location>
</feature>
<evidence type="ECO:0000256" key="1">
    <source>
        <dbReference type="SAM" id="Phobius"/>
    </source>
</evidence>
<dbReference type="PANTHER" id="PTHR43592:SF15">
    <property type="entry name" value="CAAX AMINO TERMINAL PROTEASE FAMILY PROTEIN"/>
    <property type="match status" value="1"/>
</dbReference>
<feature type="transmembrane region" description="Helical" evidence="1">
    <location>
        <begin position="146"/>
        <end position="169"/>
    </location>
</feature>
<feature type="transmembrane region" description="Helical" evidence="1">
    <location>
        <begin position="28"/>
        <end position="51"/>
    </location>
</feature>
<name>A0A9D1WQ53_9FIRM</name>
<organism evidence="3 4">
    <name type="scientific">Candidatus Anaerotruncus excrementipullorum</name>
    <dbReference type="NCBI Taxonomy" id="2838465"/>
    <lineage>
        <taxon>Bacteria</taxon>
        <taxon>Bacillati</taxon>
        <taxon>Bacillota</taxon>
        <taxon>Clostridia</taxon>
        <taxon>Eubacteriales</taxon>
        <taxon>Oscillospiraceae</taxon>
        <taxon>Anaerotruncus</taxon>
    </lineage>
</organism>
<comment type="caution">
    <text evidence="3">The sequence shown here is derived from an EMBL/GenBank/DDBJ whole genome shotgun (WGS) entry which is preliminary data.</text>
</comment>
<evidence type="ECO:0000313" key="4">
    <source>
        <dbReference type="Proteomes" id="UP000886800"/>
    </source>
</evidence>
<dbReference type="Proteomes" id="UP000886800">
    <property type="component" value="Unassembled WGS sequence"/>
</dbReference>
<accession>A0A9D1WQ53</accession>
<dbReference type="InterPro" id="IPR003675">
    <property type="entry name" value="Rce1/LyrA-like_dom"/>
</dbReference>
<dbReference type="AlphaFoldDB" id="A0A9D1WQ53"/>
<feature type="transmembrane region" description="Helical" evidence="1">
    <location>
        <begin position="304"/>
        <end position="322"/>
    </location>
</feature>
<gene>
    <name evidence="3" type="ORF">H9736_02445</name>
</gene>
<keyword evidence="1" id="KW-1133">Transmembrane helix</keyword>
<evidence type="ECO:0000313" key="3">
    <source>
        <dbReference type="EMBL" id="HIX65088.1"/>
    </source>
</evidence>
<dbReference type="PANTHER" id="PTHR43592">
    <property type="entry name" value="CAAX AMINO TERMINAL PROTEASE"/>
    <property type="match status" value="1"/>
</dbReference>
<keyword evidence="3" id="KW-0378">Hydrolase</keyword>
<feature type="domain" description="CAAX prenyl protease 2/Lysostaphin resistance protein A-like" evidence="2">
    <location>
        <begin position="154"/>
        <end position="241"/>
    </location>
</feature>
<keyword evidence="3" id="KW-0482">Metalloprotease</keyword>
<dbReference type="Pfam" id="PF02517">
    <property type="entry name" value="Rce1-like"/>
    <property type="match status" value="1"/>
</dbReference>
<evidence type="ECO:0000259" key="2">
    <source>
        <dbReference type="Pfam" id="PF02517"/>
    </source>
</evidence>
<protein>
    <submittedName>
        <fullName evidence="3">CPBP family intramembrane metalloprotease</fullName>
    </submittedName>
</protein>
<proteinExistence type="predicted"/>
<dbReference type="GO" id="GO:0008237">
    <property type="term" value="F:metallopeptidase activity"/>
    <property type="evidence" value="ECO:0007669"/>
    <property type="project" value="UniProtKB-KW"/>
</dbReference>
<reference evidence="3" key="2">
    <citation type="submission" date="2021-04" db="EMBL/GenBank/DDBJ databases">
        <authorList>
            <person name="Gilroy R."/>
        </authorList>
    </citation>
    <scope>NUCLEOTIDE SEQUENCE</scope>
    <source>
        <strain evidence="3">CHK188-5543</strain>
    </source>
</reference>